<dbReference type="SUPFAM" id="SSF46955">
    <property type="entry name" value="Putative DNA-binding domain"/>
    <property type="match status" value="1"/>
</dbReference>
<evidence type="ECO:0000256" key="2">
    <source>
        <dbReference type="ARBA" id="ARBA00022490"/>
    </source>
</evidence>
<dbReference type="InterPro" id="IPR009061">
    <property type="entry name" value="DNA-bd_dom_put_sf"/>
</dbReference>
<organism evidence="7 8">
    <name type="scientific">Mannheimia indoligenes</name>
    <dbReference type="NCBI Taxonomy" id="3103145"/>
    <lineage>
        <taxon>Bacteria</taxon>
        <taxon>Pseudomonadati</taxon>
        <taxon>Pseudomonadota</taxon>
        <taxon>Gammaproteobacteria</taxon>
        <taxon>Pasteurellales</taxon>
        <taxon>Pasteurellaceae</taxon>
        <taxon>Mannheimia</taxon>
    </lineage>
</organism>
<reference evidence="7" key="1">
    <citation type="submission" date="2023-12" db="EMBL/GenBank/DDBJ databases">
        <title>Mannheima indologenes sp. nov. proposed for Clade V organisms of Mannheimia.</title>
        <authorList>
            <person name="Christensen H."/>
        </authorList>
    </citation>
    <scope>NUCLEOTIDE SEQUENCE</scope>
    <source>
        <strain evidence="7">M14.4</strain>
    </source>
</reference>
<dbReference type="CDD" id="cd01108">
    <property type="entry name" value="HTH_CueR"/>
    <property type="match status" value="1"/>
</dbReference>
<dbReference type="Proteomes" id="UP001432017">
    <property type="component" value="Unassembled WGS sequence"/>
</dbReference>
<gene>
    <name evidence="7" type="ORF">V6W77_06645</name>
</gene>
<evidence type="ECO:0000256" key="3">
    <source>
        <dbReference type="ARBA" id="ARBA00023015"/>
    </source>
</evidence>
<dbReference type="InterPro" id="IPR047057">
    <property type="entry name" value="MerR_fam"/>
</dbReference>
<proteinExistence type="predicted"/>
<dbReference type="PANTHER" id="PTHR30204:SF94">
    <property type="entry name" value="HEAVY METAL-DEPENDENT TRANSCRIPTIONAL REGULATOR HI_0293-RELATED"/>
    <property type="match status" value="1"/>
</dbReference>
<evidence type="ECO:0000256" key="1">
    <source>
        <dbReference type="ARBA" id="ARBA00004496"/>
    </source>
</evidence>
<comment type="subcellular location">
    <subcellularLocation>
        <location evidence="1">Cytoplasm</location>
    </subcellularLocation>
</comment>
<dbReference type="Gene3D" id="1.10.1660.10">
    <property type="match status" value="1"/>
</dbReference>
<dbReference type="Pfam" id="PF13411">
    <property type="entry name" value="MerR_1"/>
    <property type="match status" value="1"/>
</dbReference>
<name>A0ABU7ZEQ8_9PAST</name>
<sequence>MNISQAAEKTGLSTKQIRDYEKAGLLPAPSRTQSGYRFYNETDLDRLFFIGNARKVGFSLAQITALLKLNDNPNRTSREVKQLTDQHIAELEQKINGLNEMLKLLRSWSRTCCGNNSPECSILNGLRDH</sequence>
<evidence type="ECO:0000313" key="7">
    <source>
        <dbReference type="EMBL" id="MEG9475950.1"/>
    </source>
</evidence>
<dbReference type="InterPro" id="IPR000551">
    <property type="entry name" value="MerR-type_HTH_dom"/>
</dbReference>
<dbReference type="EMBL" id="JBAJJM010000008">
    <property type="protein sequence ID" value="MEG9475950.1"/>
    <property type="molecule type" value="Genomic_DNA"/>
</dbReference>
<feature type="domain" description="HTH merR-type" evidence="6">
    <location>
        <begin position="1"/>
        <end position="69"/>
    </location>
</feature>
<evidence type="ECO:0000313" key="8">
    <source>
        <dbReference type="Proteomes" id="UP001432017"/>
    </source>
</evidence>
<keyword evidence="8" id="KW-1185">Reference proteome</keyword>
<keyword evidence="4" id="KW-0238">DNA-binding</keyword>
<dbReference type="PRINTS" id="PR00040">
    <property type="entry name" value="HTHMERR"/>
</dbReference>
<accession>A0ABU7ZEQ8</accession>
<evidence type="ECO:0000256" key="5">
    <source>
        <dbReference type="ARBA" id="ARBA00023163"/>
    </source>
</evidence>
<dbReference type="SMART" id="SM00422">
    <property type="entry name" value="HTH_MERR"/>
    <property type="match status" value="1"/>
</dbReference>
<keyword evidence="2" id="KW-0963">Cytoplasm</keyword>
<dbReference type="PROSITE" id="PS50937">
    <property type="entry name" value="HTH_MERR_2"/>
    <property type="match status" value="1"/>
</dbReference>
<keyword evidence="5" id="KW-0804">Transcription</keyword>
<dbReference type="PANTHER" id="PTHR30204">
    <property type="entry name" value="REDOX-CYCLING DRUG-SENSING TRANSCRIPTIONAL ACTIVATOR SOXR"/>
    <property type="match status" value="1"/>
</dbReference>
<evidence type="ECO:0000259" key="6">
    <source>
        <dbReference type="PROSITE" id="PS50937"/>
    </source>
</evidence>
<protein>
    <submittedName>
        <fullName evidence="7">Cu(I)-responsive transcriptional regulator</fullName>
    </submittedName>
</protein>
<evidence type="ECO:0000256" key="4">
    <source>
        <dbReference type="ARBA" id="ARBA00023125"/>
    </source>
</evidence>
<keyword evidence="3" id="KW-0805">Transcription regulation</keyword>
<dbReference type="PROSITE" id="PS00552">
    <property type="entry name" value="HTH_MERR_1"/>
    <property type="match status" value="1"/>
</dbReference>
<dbReference type="InterPro" id="IPR011789">
    <property type="entry name" value="CueR"/>
</dbReference>
<comment type="caution">
    <text evidence="7">The sequence shown here is derived from an EMBL/GenBank/DDBJ whole genome shotgun (WGS) entry which is preliminary data.</text>
</comment>
<dbReference type="RefSeq" id="WP_334254166.1">
    <property type="nucleotide sequence ID" value="NZ_JBAJJM010000008.1"/>
</dbReference>